<proteinExistence type="predicted"/>
<dbReference type="GO" id="GO:0043164">
    <property type="term" value="P:Gram-negative-bacterium-type cell wall biogenesis"/>
    <property type="evidence" value="ECO:0007669"/>
    <property type="project" value="TreeGrafter"/>
</dbReference>
<name>A0A095Z8T7_9BURK</name>
<accession>A0A095Z8T7</accession>
<feature type="transmembrane region" description="Helical" evidence="1">
    <location>
        <begin position="40"/>
        <end position="57"/>
    </location>
</feature>
<sequence>MSEVTSQISSFLVLMIVPLNLALFLLGLGIVFYLIRLRRFALLLVLTGALWLGAWSLPITSIKVGSFLEEKYALRSMDDLPMTDAIVVLGGNTGGNRQNWFEPELDSSSTYRRVDTAEVLYQLGKAPKIIVSGGANEGDISEARGMESALRHLGVPADAIIREDFSRTTRENALFTKRTMAKHHINSLLVVTSALHMPRAMAVFHHLGIESYAAPNPPQIVLPKDDPDFNPYLPNMRALVASRSIIKECLGYWVYRFRGWV</sequence>
<evidence type="ECO:0000256" key="1">
    <source>
        <dbReference type="SAM" id="Phobius"/>
    </source>
</evidence>
<feature type="domain" description="DUF218" evidence="2">
    <location>
        <begin position="84"/>
        <end position="251"/>
    </location>
</feature>
<dbReference type="InterPro" id="IPR014729">
    <property type="entry name" value="Rossmann-like_a/b/a_fold"/>
</dbReference>
<dbReference type="PANTHER" id="PTHR30336:SF4">
    <property type="entry name" value="ENVELOPE BIOGENESIS FACTOR ELYC"/>
    <property type="match status" value="1"/>
</dbReference>
<dbReference type="GO" id="GO:0000270">
    <property type="term" value="P:peptidoglycan metabolic process"/>
    <property type="evidence" value="ECO:0007669"/>
    <property type="project" value="TreeGrafter"/>
</dbReference>
<dbReference type="GO" id="GO:0005886">
    <property type="term" value="C:plasma membrane"/>
    <property type="evidence" value="ECO:0007669"/>
    <property type="project" value="TreeGrafter"/>
</dbReference>
<dbReference type="OrthoDB" id="9809813at2"/>
<keyword evidence="1" id="KW-0472">Membrane</keyword>
<evidence type="ECO:0000259" key="2">
    <source>
        <dbReference type="Pfam" id="PF02698"/>
    </source>
</evidence>
<dbReference type="Gene3D" id="3.40.50.620">
    <property type="entry name" value="HUPs"/>
    <property type="match status" value="1"/>
</dbReference>
<keyword evidence="4" id="KW-1185">Reference proteome</keyword>
<dbReference type="Proteomes" id="UP000029629">
    <property type="component" value="Unassembled WGS sequence"/>
</dbReference>
<dbReference type="RefSeq" id="WP_036558594.1">
    <property type="nucleotide sequence ID" value="NZ_JRNI01000017.1"/>
</dbReference>
<dbReference type="EMBL" id="JRNI01000017">
    <property type="protein sequence ID" value="KGF31073.1"/>
    <property type="molecule type" value="Genomic_DNA"/>
</dbReference>
<evidence type="ECO:0000313" key="4">
    <source>
        <dbReference type="Proteomes" id="UP000029629"/>
    </source>
</evidence>
<dbReference type="InterPro" id="IPR051599">
    <property type="entry name" value="Cell_Envelope_Assoc"/>
</dbReference>
<dbReference type="InterPro" id="IPR003848">
    <property type="entry name" value="DUF218"/>
</dbReference>
<evidence type="ECO:0000313" key="3">
    <source>
        <dbReference type="EMBL" id="KGF31073.1"/>
    </source>
</evidence>
<gene>
    <name evidence="3" type="ORF">HMPREF2130_04615</name>
</gene>
<organism evidence="3 4">
    <name type="scientific">Oligella urethralis DNF00040</name>
    <dbReference type="NCBI Taxonomy" id="1401065"/>
    <lineage>
        <taxon>Bacteria</taxon>
        <taxon>Pseudomonadati</taxon>
        <taxon>Pseudomonadota</taxon>
        <taxon>Betaproteobacteria</taxon>
        <taxon>Burkholderiales</taxon>
        <taxon>Alcaligenaceae</taxon>
        <taxon>Oligella</taxon>
    </lineage>
</organism>
<reference evidence="3 4" key="1">
    <citation type="submission" date="2014-07" db="EMBL/GenBank/DDBJ databases">
        <authorList>
            <person name="McCorrison J."/>
            <person name="Sanka R."/>
            <person name="Torralba M."/>
            <person name="Gillis M."/>
            <person name="Haft D.H."/>
            <person name="Methe B."/>
            <person name="Sutton G."/>
            <person name="Nelson K.E."/>
        </authorList>
    </citation>
    <scope>NUCLEOTIDE SEQUENCE [LARGE SCALE GENOMIC DNA]</scope>
    <source>
        <strain evidence="3 4">DNF00040</strain>
    </source>
</reference>
<dbReference type="AlphaFoldDB" id="A0A095Z8T7"/>
<keyword evidence="1" id="KW-1133">Transmembrane helix</keyword>
<dbReference type="Pfam" id="PF02698">
    <property type="entry name" value="DUF218"/>
    <property type="match status" value="1"/>
</dbReference>
<keyword evidence="1" id="KW-0812">Transmembrane</keyword>
<dbReference type="PANTHER" id="PTHR30336">
    <property type="entry name" value="INNER MEMBRANE PROTEIN, PROBABLE PERMEASE"/>
    <property type="match status" value="1"/>
</dbReference>
<comment type="caution">
    <text evidence="3">The sequence shown here is derived from an EMBL/GenBank/DDBJ whole genome shotgun (WGS) entry which is preliminary data.</text>
</comment>
<dbReference type="eggNOG" id="COG1434">
    <property type="taxonomic scope" value="Bacteria"/>
</dbReference>
<protein>
    <submittedName>
        <fullName evidence="3">Membrane protein</fullName>
    </submittedName>
</protein>
<feature type="transmembrane region" description="Helical" evidence="1">
    <location>
        <begin position="12"/>
        <end position="35"/>
    </location>
</feature>
<dbReference type="CDD" id="cd06259">
    <property type="entry name" value="YdcF-like"/>
    <property type="match status" value="1"/>
</dbReference>